<evidence type="ECO:0000313" key="3">
    <source>
        <dbReference type="Proteomes" id="UP001595740"/>
    </source>
</evidence>
<accession>A0ABV7RNI1</accession>
<dbReference type="EC" id="2.3.-.-" evidence="2"/>
<evidence type="ECO:0000259" key="1">
    <source>
        <dbReference type="PROSITE" id="PS51186"/>
    </source>
</evidence>
<organism evidence="2 3">
    <name type="scientific">Lysobacter cavernae</name>
    <dbReference type="NCBI Taxonomy" id="1685901"/>
    <lineage>
        <taxon>Bacteria</taxon>
        <taxon>Pseudomonadati</taxon>
        <taxon>Pseudomonadota</taxon>
        <taxon>Gammaproteobacteria</taxon>
        <taxon>Lysobacterales</taxon>
        <taxon>Lysobacteraceae</taxon>
        <taxon>Lysobacter</taxon>
    </lineage>
</organism>
<comment type="caution">
    <text evidence="2">The sequence shown here is derived from an EMBL/GenBank/DDBJ whole genome shotgun (WGS) entry which is preliminary data.</text>
</comment>
<proteinExistence type="predicted"/>
<evidence type="ECO:0000313" key="2">
    <source>
        <dbReference type="EMBL" id="MFC3550322.1"/>
    </source>
</evidence>
<dbReference type="RefSeq" id="WP_386758093.1">
    <property type="nucleotide sequence ID" value="NZ_JBHRXK010000002.1"/>
</dbReference>
<reference evidence="3" key="1">
    <citation type="journal article" date="2019" name="Int. J. Syst. Evol. Microbiol.">
        <title>The Global Catalogue of Microorganisms (GCM) 10K type strain sequencing project: providing services to taxonomists for standard genome sequencing and annotation.</title>
        <authorList>
            <consortium name="The Broad Institute Genomics Platform"/>
            <consortium name="The Broad Institute Genome Sequencing Center for Infectious Disease"/>
            <person name="Wu L."/>
            <person name="Ma J."/>
        </authorList>
    </citation>
    <scope>NUCLEOTIDE SEQUENCE [LARGE SCALE GENOMIC DNA]</scope>
    <source>
        <strain evidence="3">KCTC 42875</strain>
    </source>
</reference>
<dbReference type="Gene3D" id="3.40.630.30">
    <property type="match status" value="1"/>
</dbReference>
<gene>
    <name evidence="2" type="ORF">ACFOLC_04770</name>
</gene>
<dbReference type="InterPro" id="IPR016181">
    <property type="entry name" value="Acyl_CoA_acyltransferase"/>
</dbReference>
<protein>
    <submittedName>
        <fullName evidence="2">GNAT family N-acetyltransferase</fullName>
        <ecNumber evidence="2">2.3.-.-</ecNumber>
    </submittedName>
</protein>
<keyword evidence="2" id="KW-0808">Transferase</keyword>
<name>A0ABV7RNI1_9GAMM</name>
<dbReference type="Pfam" id="PF13508">
    <property type="entry name" value="Acetyltransf_7"/>
    <property type="match status" value="1"/>
</dbReference>
<dbReference type="EMBL" id="JBHRXK010000002">
    <property type="protein sequence ID" value="MFC3550322.1"/>
    <property type="molecule type" value="Genomic_DNA"/>
</dbReference>
<dbReference type="PROSITE" id="PS51186">
    <property type="entry name" value="GNAT"/>
    <property type="match status" value="1"/>
</dbReference>
<dbReference type="InterPro" id="IPR000182">
    <property type="entry name" value="GNAT_dom"/>
</dbReference>
<dbReference type="SUPFAM" id="SSF55729">
    <property type="entry name" value="Acyl-CoA N-acyltransferases (Nat)"/>
    <property type="match status" value="1"/>
</dbReference>
<keyword evidence="3" id="KW-1185">Reference proteome</keyword>
<sequence>MWIRTETADDANAIRAVIGSAFASQPGSGHIEQDIVDALRADDALSLSLVADIDGRIAGHIAFSAVRIEDGNPHWYGLAPLAVAPDDQRHGVGKALVRAGLIELERLGARGCVVLGDPGYYGRFGFRADSALVFEGVPPQYFQALALAGERAAGRVRYHESFYPDA</sequence>
<dbReference type="GO" id="GO:0016746">
    <property type="term" value="F:acyltransferase activity"/>
    <property type="evidence" value="ECO:0007669"/>
    <property type="project" value="UniProtKB-KW"/>
</dbReference>
<dbReference type="Proteomes" id="UP001595740">
    <property type="component" value="Unassembled WGS sequence"/>
</dbReference>
<keyword evidence="2" id="KW-0012">Acyltransferase</keyword>
<dbReference type="CDD" id="cd04301">
    <property type="entry name" value="NAT_SF"/>
    <property type="match status" value="1"/>
</dbReference>
<feature type="domain" description="N-acetyltransferase" evidence="1">
    <location>
        <begin position="1"/>
        <end position="148"/>
    </location>
</feature>